<gene>
    <name evidence="3" type="ORF">BIN_B_04857</name>
</gene>
<feature type="signal peptide" evidence="2">
    <location>
        <begin position="1"/>
        <end position="27"/>
    </location>
</feature>
<dbReference type="EMBL" id="LR589381">
    <property type="protein sequence ID" value="VTP05017.1"/>
    <property type="molecule type" value="Genomic_DNA"/>
</dbReference>
<dbReference type="AlphaFoldDB" id="A0A653F5J8"/>
<feature type="chain" id="PRO_5024951738" description="Secreted protein" evidence="2">
    <location>
        <begin position="28"/>
        <end position="80"/>
    </location>
</feature>
<evidence type="ECO:0000313" key="3">
    <source>
        <dbReference type="EMBL" id="VTP05017.1"/>
    </source>
</evidence>
<name>A0A653F5J8_MYCKA</name>
<evidence type="ECO:0008006" key="4">
    <source>
        <dbReference type="Google" id="ProtNLM"/>
    </source>
</evidence>
<accession>A0A653F5J8</accession>
<proteinExistence type="predicted"/>
<protein>
    <recommendedName>
        <fullName evidence="4">Secreted protein</fullName>
    </recommendedName>
</protein>
<feature type="region of interest" description="Disordered" evidence="1">
    <location>
        <begin position="23"/>
        <end position="65"/>
    </location>
</feature>
<evidence type="ECO:0000256" key="2">
    <source>
        <dbReference type="SAM" id="SignalP"/>
    </source>
</evidence>
<organism evidence="3">
    <name type="scientific">Mycobacterium kansasii</name>
    <dbReference type="NCBI Taxonomy" id="1768"/>
    <lineage>
        <taxon>Bacteria</taxon>
        <taxon>Bacillati</taxon>
        <taxon>Actinomycetota</taxon>
        <taxon>Actinomycetes</taxon>
        <taxon>Mycobacteriales</taxon>
        <taxon>Mycobacteriaceae</taxon>
        <taxon>Mycobacterium</taxon>
    </lineage>
</organism>
<keyword evidence="2" id="KW-0732">Signal</keyword>
<reference evidence="3" key="1">
    <citation type="submission" date="2019-05" db="EMBL/GenBank/DDBJ databases">
        <authorList>
            <person name="Naeem R."/>
            <person name="Antony C."/>
            <person name="Guan Q."/>
        </authorList>
    </citation>
    <scope>NUCLEOTIDE SEQUENCE</scope>
    <source>
        <strain evidence="3">3</strain>
    </source>
</reference>
<sequence>MVALKMLIAGVFAAGVVVATGTPMAQAEPLTPGQTQYVSDGEDDRPCPDGSCQRPPRATKPPRGVMGCVRGVCVPRRVRP</sequence>
<evidence type="ECO:0000256" key="1">
    <source>
        <dbReference type="SAM" id="MobiDB-lite"/>
    </source>
</evidence>